<keyword evidence="2" id="KW-0051">Antiviral defense</keyword>
<evidence type="ECO:0000256" key="1">
    <source>
        <dbReference type="ARBA" id="ARBA00022741"/>
    </source>
</evidence>
<dbReference type="PROSITE" id="PS50887">
    <property type="entry name" value="GGDEF"/>
    <property type="match status" value="1"/>
</dbReference>
<dbReference type="STRING" id="643648.Slip_1356"/>
<organism evidence="4 5">
    <name type="scientific">Syntrophothermus lipocalidus (strain DSM 12680 / TGB-C1)</name>
    <dbReference type="NCBI Taxonomy" id="643648"/>
    <lineage>
        <taxon>Bacteria</taxon>
        <taxon>Bacillati</taxon>
        <taxon>Bacillota</taxon>
        <taxon>Clostridia</taxon>
        <taxon>Eubacteriales</taxon>
        <taxon>Syntrophomonadaceae</taxon>
        <taxon>Syntrophothermus</taxon>
    </lineage>
</organism>
<reference evidence="4 5" key="2">
    <citation type="journal article" date="2010" name="Stand. Genomic Sci.">
        <title>Complete genome sequence of Syntrophothermus lipocalidus type strain (TGB-C1).</title>
        <authorList>
            <person name="Djao O.D."/>
            <person name="Zhang X."/>
            <person name="Lucas S."/>
            <person name="Lapidus A."/>
            <person name="Del Rio T.G."/>
            <person name="Nolan M."/>
            <person name="Tice H."/>
            <person name="Cheng J.F."/>
            <person name="Han C."/>
            <person name="Tapia R."/>
            <person name="Goodwin L."/>
            <person name="Pitluck S."/>
            <person name="Liolios K."/>
            <person name="Ivanova N."/>
            <person name="Mavromatis K."/>
            <person name="Mikhailova N."/>
            <person name="Ovchinnikova G."/>
            <person name="Pati A."/>
            <person name="Brambilla E."/>
            <person name="Chen A."/>
            <person name="Palaniappan K."/>
            <person name="Land M."/>
            <person name="Hauser L."/>
            <person name="Chang Y.J."/>
            <person name="Jeffries C.D."/>
            <person name="Rohde M."/>
            <person name="Sikorski J."/>
            <person name="Spring S."/>
            <person name="Goker M."/>
            <person name="Detter J.C."/>
            <person name="Woyke T."/>
            <person name="Bristow J."/>
            <person name="Eisen J.A."/>
            <person name="Markowitz V."/>
            <person name="Hugenholtz P."/>
            <person name="Kyrpides N.C."/>
            <person name="Klenk H.P."/>
        </authorList>
    </citation>
    <scope>NUCLEOTIDE SEQUENCE [LARGE SCALE GENOMIC DNA]</scope>
    <source>
        <strain evidence="5">DSM 12680 / TGB-C1</strain>
    </source>
</reference>
<sequence>MTWFFGITIGPIYGTMSLARDTGGLWAASYLFSYISHCLVQRLREFPRVSVFSPNPEANRINKRVGAFSDRIYFAYDGDPEADGFFEMLERVKNEAVEEIVDDIWNSLRSKTHSDQLLKEEVRGFLRQYLQVYYVAIDDSCLYGEPVLKVLNKLLDAAELRPPYVFKNESPHLMARFLNNETVKKSRMFAGAFGVGKFVFPSLTDIAKTETTRRKEKDGKSILEVVVQKLYAGQSPNSDFCTITNTNTKDPKPRMPKFANYYALVQADGDGIGGHITSLADIGEISNTSRTLLEYADSAVGIMTQYGAFPVYAGGDDLMFFAPLMGWCDGGHPVLILNMLRTLDEEFKKRLGDRFSLSFGLAVAYHKYPLYEALEIAKAQLDKAKRYKTKNALGISLTVHSGQSAQLLLTMNNTLLLDLIETLCNPLTEENVDFLRSVERKLRQRRAVLLQILASNSREERSSRLSWWFSQEFEGHGATLKLVQDILGKNLDEFSSPHEALETTEAVLSFARFMGEWEEATQDA</sequence>
<feature type="domain" description="GGDEF" evidence="3">
    <location>
        <begin position="260"/>
        <end position="398"/>
    </location>
</feature>
<dbReference type="Gene3D" id="3.30.70.2220">
    <property type="entry name" value="CRISPR-Cas system, Cmr2 subunit, D1 domain, cysteine cluster"/>
    <property type="match status" value="1"/>
</dbReference>
<proteinExistence type="predicted"/>
<name>D7CN34_SYNLT</name>
<dbReference type="InterPro" id="IPR038242">
    <property type="entry name" value="Cmr2_N"/>
</dbReference>
<evidence type="ECO:0000313" key="5">
    <source>
        <dbReference type="Proteomes" id="UP000000378"/>
    </source>
</evidence>
<dbReference type="InterPro" id="IPR000160">
    <property type="entry name" value="GGDEF_dom"/>
</dbReference>
<reference evidence="5" key="1">
    <citation type="journal article" date="2010" name="Stand. Genomic Sci.">
        <title>Complete genome sequence of Syntrophothermus lipocalidus type strain (TGB-C1T).</title>
        <authorList>
            <consortium name="US DOE Joint Genome Institute (JGI-PGF)"/>
            <person name="Djao O."/>
            <person name="Zhang X."/>
            <person name="Lucas S."/>
            <person name="Lapidus A."/>
            <person name="Glavina Del Rio T."/>
            <person name="Nolan M."/>
            <person name="Tice H."/>
            <person name="Cheng J."/>
            <person name="Han C."/>
            <person name="Tapia R."/>
            <person name="Goodwin L."/>
            <person name="Pitluck S."/>
            <person name="Liolios K."/>
            <person name="Ivanova N."/>
            <person name="Mavromatis K."/>
            <person name="Mikhailova N."/>
            <person name="Ovchinnikova G."/>
            <person name="Pati A."/>
            <person name="Brambilla E."/>
            <person name="Chen A."/>
            <person name="Palaniappan K."/>
            <person name="Land M."/>
            <person name="Hauser L."/>
            <person name="Chang Y."/>
            <person name="Jeffries C."/>
            <person name="Rohde M."/>
            <person name="Sikorski J."/>
            <person name="Spring S."/>
            <person name="Goker M."/>
            <person name="Detter J."/>
            <person name="Woyke T."/>
            <person name="Bristow J."/>
            <person name="Eisen J."/>
            <person name="Markowitz V."/>
            <person name="Hugenholtz P."/>
            <person name="Kyrpides N."/>
            <person name="Klenk H."/>
        </authorList>
    </citation>
    <scope>NUCLEOTIDE SEQUENCE [LARGE SCALE GENOMIC DNA]</scope>
    <source>
        <strain evidence="5">DSM 12680 / TGB-C1</strain>
    </source>
</reference>
<gene>
    <name evidence="4" type="ordered locus">Slip_1356</name>
</gene>
<dbReference type="eggNOG" id="COG1353">
    <property type="taxonomic scope" value="Bacteria"/>
</dbReference>
<dbReference type="GO" id="GO:0051607">
    <property type="term" value="P:defense response to virus"/>
    <property type="evidence" value="ECO:0007669"/>
    <property type="project" value="UniProtKB-KW"/>
</dbReference>
<dbReference type="GO" id="GO:0000166">
    <property type="term" value="F:nucleotide binding"/>
    <property type="evidence" value="ECO:0007669"/>
    <property type="project" value="UniProtKB-KW"/>
</dbReference>
<dbReference type="Proteomes" id="UP000000378">
    <property type="component" value="Chromosome"/>
</dbReference>
<dbReference type="OrthoDB" id="9758700at2"/>
<dbReference type="InterPro" id="IPR054767">
    <property type="entry name" value="Cas10-Cmr2_palm2"/>
</dbReference>
<evidence type="ECO:0000256" key="2">
    <source>
        <dbReference type="ARBA" id="ARBA00023118"/>
    </source>
</evidence>
<dbReference type="InterPro" id="IPR043128">
    <property type="entry name" value="Rev_trsase/Diguanyl_cyclase"/>
</dbReference>
<keyword evidence="1" id="KW-0547">Nucleotide-binding</keyword>
<dbReference type="AlphaFoldDB" id="D7CN34"/>
<dbReference type="Pfam" id="PF12469">
    <property type="entry name" value="Cmr2_N"/>
    <property type="match status" value="1"/>
</dbReference>
<dbReference type="RefSeq" id="WP_013175521.1">
    <property type="nucleotide sequence ID" value="NC_014220.1"/>
</dbReference>
<dbReference type="EMBL" id="CP002048">
    <property type="protein sequence ID" value="ADI02119.1"/>
    <property type="molecule type" value="Genomic_DNA"/>
</dbReference>
<protein>
    <recommendedName>
        <fullName evidence="3">GGDEF domain-containing protein</fullName>
    </recommendedName>
</protein>
<evidence type="ECO:0000259" key="3">
    <source>
        <dbReference type="PROSITE" id="PS50887"/>
    </source>
</evidence>
<dbReference type="HOGENOM" id="CLU_515472_0_0_9"/>
<dbReference type="InterPro" id="IPR024615">
    <property type="entry name" value="CRISPR-assoc_Cmr2_N"/>
</dbReference>
<keyword evidence="5" id="KW-1185">Reference proteome</keyword>
<dbReference type="KEGG" id="slp:Slip_1356"/>
<dbReference type="Pfam" id="PF22335">
    <property type="entry name" value="Cas10-Cmr2_palm2"/>
    <property type="match status" value="1"/>
</dbReference>
<accession>D7CN34</accession>
<evidence type="ECO:0000313" key="4">
    <source>
        <dbReference type="EMBL" id="ADI02119.1"/>
    </source>
</evidence>
<dbReference type="Gene3D" id="3.30.70.270">
    <property type="match status" value="1"/>
</dbReference>